<accession>A0A076MYL3</accession>
<organism evidence="3 4">
    <name type="scientific">Amycolatopsis methanolica 239</name>
    <dbReference type="NCBI Taxonomy" id="1068978"/>
    <lineage>
        <taxon>Bacteria</taxon>
        <taxon>Bacillati</taxon>
        <taxon>Actinomycetota</taxon>
        <taxon>Actinomycetes</taxon>
        <taxon>Pseudonocardiales</taxon>
        <taxon>Pseudonocardiaceae</taxon>
        <taxon>Amycolatopsis</taxon>
        <taxon>Amycolatopsis methanolica group</taxon>
    </lineage>
</organism>
<sequence length="197" mass="20295">MRSLATLSTFAVVIAGAAACSDEGDDPILPTTAPASTSTSSAGSSNSAPAVSEPLDEGKFLGDPCSSLTSSQKSDLGVEQQGRQAVEGGCSWEFGPNSEWIVQVTYIRVAGGLANDYDKNATGAYKDGYFEPATVAGYPAAFSSLADFRPATCDLNVGLNSEAIFHVTVRGDATKDNCKAATNVAARVIDTIKAGRQ</sequence>
<evidence type="ECO:0000256" key="1">
    <source>
        <dbReference type="SAM" id="MobiDB-lite"/>
    </source>
</evidence>
<feature type="region of interest" description="Disordered" evidence="1">
    <location>
        <begin position="23"/>
        <end position="82"/>
    </location>
</feature>
<dbReference type="EMBL" id="CP009110">
    <property type="protein sequence ID" value="AIJ26279.1"/>
    <property type="molecule type" value="Genomic_DNA"/>
</dbReference>
<reference evidence="3 4" key="1">
    <citation type="submission" date="2014-07" db="EMBL/GenBank/DDBJ databases">
        <title>Whole Genome Sequence of the Amycolatopsis methanolica 239.</title>
        <authorList>
            <person name="Tang B."/>
        </authorList>
    </citation>
    <scope>NUCLEOTIDE SEQUENCE [LARGE SCALE GENOMIC DNA]</scope>
    <source>
        <strain evidence="3 4">239</strain>
    </source>
</reference>
<feature type="chain" id="PRO_5038838170" description="DUF3558 domain-containing protein" evidence="2">
    <location>
        <begin position="18"/>
        <end position="197"/>
    </location>
</feature>
<dbReference type="KEGG" id="amq:AMETH_6187"/>
<dbReference type="Pfam" id="PF12079">
    <property type="entry name" value="DUF3558"/>
    <property type="match status" value="1"/>
</dbReference>
<evidence type="ECO:0000256" key="2">
    <source>
        <dbReference type="SAM" id="SignalP"/>
    </source>
</evidence>
<feature type="compositionally biased region" description="Low complexity" evidence="1">
    <location>
        <begin position="30"/>
        <end position="52"/>
    </location>
</feature>
<dbReference type="STRING" id="1068978.AMETH_6187"/>
<evidence type="ECO:0000313" key="4">
    <source>
        <dbReference type="Proteomes" id="UP000062973"/>
    </source>
</evidence>
<proteinExistence type="predicted"/>
<dbReference type="InterPro" id="IPR024520">
    <property type="entry name" value="DUF3558"/>
</dbReference>
<dbReference type="HOGENOM" id="CLU_097940_0_0_11"/>
<keyword evidence="4" id="KW-1185">Reference proteome</keyword>
<feature type="signal peptide" evidence="2">
    <location>
        <begin position="1"/>
        <end position="17"/>
    </location>
</feature>
<dbReference type="AlphaFoldDB" id="A0A076MYL3"/>
<keyword evidence="2" id="KW-0732">Signal</keyword>
<dbReference type="Proteomes" id="UP000062973">
    <property type="component" value="Chromosome"/>
</dbReference>
<evidence type="ECO:0008006" key="5">
    <source>
        <dbReference type="Google" id="ProtNLM"/>
    </source>
</evidence>
<evidence type="ECO:0000313" key="3">
    <source>
        <dbReference type="EMBL" id="AIJ26279.1"/>
    </source>
</evidence>
<dbReference type="PROSITE" id="PS51257">
    <property type="entry name" value="PROKAR_LIPOPROTEIN"/>
    <property type="match status" value="1"/>
</dbReference>
<protein>
    <recommendedName>
        <fullName evidence="5">DUF3558 domain-containing protein</fullName>
    </recommendedName>
</protein>
<name>A0A076MYL3_AMYME</name>
<gene>
    <name evidence="3" type="ORF">AMETH_6187</name>
</gene>
<dbReference type="PATRIC" id="fig|1068978.7.peg.6647"/>